<evidence type="ECO:0000256" key="2">
    <source>
        <dbReference type="ARBA" id="ARBA00022490"/>
    </source>
</evidence>
<evidence type="ECO:0000256" key="4">
    <source>
        <dbReference type="ARBA" id="ARBA00023212"/>
    </source>
</evidence>
<dbReference type="EMBL" id="OV725081">
    <property type="protein sequence ID" value="CAH1403586.1"/>
    <property type="molecule type" value="Genomic_DNA"/>
</dbReference>
<dbReference type="PANTHER" id="PTHR19302:SF13">
    <property type="entry name" value="GAMMA-TUBULIN COMPLEX COMPONENT 2"/>
    <property type="match status" value="1"/>
</dbReference>
<protein>
    <recommendedName>
        <fullName evidence="5">Gamma-tubulin complex component</fullName>
    </recommendedName>
</protein>
<dbReference type="GO" id="GO:0000930">
    <property type="term" value="C:gamma-tubulin complex"/>
    <property type="evidence" value="ECO:0007669"/>
    <property type="project" value="TreeGrafter"/>
</dbReference>
<keyword evidence="3 5" id="KW-0493">Microtubule</keyword>
<evidence type="ECO:0000313" key="8">
    <source>
        <dbReference type="EMBL" id="CAH1403586.1"/>
    </source>
</evidence>
<dbReference type="Pfam" id="PF04130">
    <property type="entry name" value="GCP_C_terminal"/>
    <property type="match status" value="1"/>
</dbReference>
<name>A0A9P0MU74_NEZVI</name>
<dbReference type="OrthoDB" id="2192946at2759"/>
<dbReference type="InterPro" id="IPR040457">
    <property type="entry name" value="GCP_C"/>
</dbReference>
<organism evidence="8 9">
    <name type="scientific">Nezara viridula</name>
    <name type="common">Southern green stink bug</name>
    <name type="synonym">Cimex viridulus</name>
    <dbReference type="NCBI Taxonomy" id="85310"/>
    <lineage>
        <taxon>Eukaryota</taxon>
        <taxon>Metazoa</taxon>
        <taxon>Ecdysozoa</taxon>
        <taxon>Arthropoda</taxon>
        <taxon>Hexapoda</taxon>
        <taxon>Insecta</taxon>
        <taxon>Pterygota</taxon>
        <taxon>Neoptera</taxon>
        <taxon>Paraneoptera</taxon>
        <taxon>Hemiptera</taxon>
        <taxon>Heteroptera</taxon>
        <taxon>Panheteroptera</taxon>
        <taxon>Pentatomomorpha</taxon>
        <taxon>Pentatomoidea</taxon>
        <taxon>Pentatomidae</taxon>
        <taxon>Pentatominae</taxon>
        <taxon>Nezara</taxon>
    </lineage>
</organism>
<dbReference type="Gene3D" id="1.20.120.1900">
    <property type="entry name" value="Gamma-tubulin complex, C-terminal domain"/>
    <property type="match status" value="1"/>
</dbReference>
<dbReference type="InterPro" id="IPR042241">
    <property type="entry name" value="GCP_C_sf"/>
</dbReference>
<dbReference type="GO" id="GO:0000278">
    <property type="term" value="P:mitotic cell cycle"/>
    <property type="evidence" value="ECO:0007669"/>
    <property type="project" value="TreeGrafter"/>
</dbReference>
<evidence type="ECO:0000256" key="3">
    <source>
        <dbReference type="ARBA" id="ARBA00022701"/>
    </source>
</evidence>
<evidence type="ECO:0000256" key="1">
    <source>
        <dbReference type="ARBA" id="ARBA00010337"/>
    </source>
</evidence>
<dbReference type="GO" id="GO:0007020">
    <property type="term" value="P:microtubule nucleation"/>
    <property type="evidence" value="ECO:0007669"/>
    <property type="project" value="InterPro"/>
</dbReference>
<keyword evidence="9" id="KW-1185">Reference proteome</keyword>
<dbReference type="GO" id="GO:0051011">
    <property type="term" value="F:microtubule minus-end binding"/>
    <property type="evidence" value="ECO:0007669"/>
    <property type="project" value="TreeGrafter"/>
</dbReference>
<dbReference type="GO" id="GO:0005874">
    <property type="term" value="C:microtubule"/>
    <property type="evidence" value="ECO:0007669"/>
    <property type="project" value="UniProtKB-KW"/>
</dbReference>
<evidence type="ECO:0000256" key="5">
    <source>
        <dbReference type="RuleBase" id="RU363050"/>
    </source>
</evidence>
<evidence type="ECO:0000259" key="6">
    <source>
        <dbReference type="Pfam" id="PF04130"/>
    </source>
</evidence>
<dbReference type="AlphaFoldDB" id="A0A9P0MU74"/>
<dbReference type="GO" id="GO:0051321">
    <property type="term" value="P:meiotic cell cycle"/>
    <property type="evidence" value="ECO:0007669"/>
    <property type="project" value="TreeGrafter"/>
</dbReference>
<keyword evidence="4 5" id="KW-0206">Cytoskeleton</keyword>
<dbReference type="GO" id="GO:0051225">
    <property type="term" value="P:spindle assembly"/>
    <property type="evidence" value="ECO:0007669"/>
    <property type="project" value="TreeGrafter"/>
</dbReference>
<dbReference type="Proteomes" id="UP001152798">
    <property type="component" value="Chromosome 5"/>
</dbReference>
<comment type="subcellular location">
    <subcellularLocation>
        <location evidence="5">Cytoplasm</location>
        <location evidence="5">Cytoskeleton</location>
        <location evidence="5">Microtubule organizing center</location>
    </subcellularLocation>
</comment>
<feature type="domain" description="Gamma tubulin complex component C-terminal" evidence="6">
    <location>
        <begin position="446"/>
        <end position="675"/>
    </location>
</feature>
<dbReference type="GO" id="GO:0043015">
    <property type="term" value="F:gamma-tubulin binding"/>
    <property type="evidence" value="ECO:0007669"/>
    <property type="project" value="InterPro"/>
</dbReference>
<dbReference type="GO" id="GO:0031122">
    <property type="term" value="P:cytoplasmic microtubule organization"/>
    <property type="evidence" value="ECO:0007669"/>
    <property type="project" value="TreeGrafter"/>
</dbReference>
<dbReference type="Pfam" id="PF17681">
    <property type="entry name" value="GCP_N_terminal"/>
    <property type="match status" value="1"/>
</dbReference>
<evidence type="ECO:0000259" key="7">
    <source>
        <dbReference type="Pfam" id="PF17681"/>
    </source>
</evidence>
<dbReference type="InterPro" id="IPR041470">
    <property type="entry name" value="GCP_N"/>
</dbReference>
<feature type="domain" description="Gamma tubulin complex component protein N-terminal" evidence="7">
    <location>
        <begin position="154"/>
        <end position="440"/>
    </location>
</feature>
<sequence>MNKKSTLSPDSSITFIPADHFYGEIENVFTTPTTASEASGDAEQMELEEDLLTCCINKERFLSVLYSLKDKKLDILLPYLKLLHLFKKQKESLCIGNLIETPREKTPTESKESETPQDMSLPKYFDWDFPESCDGLSMEPVVSELEEEQEMILIDDLLNILVGYDGKYIKANMVKDMKQKRTFRISSHIIPSFRGLVEKILPVASAYSILVRFINENTSFPAGKVNQALAASLSDELLEYMNNVLNLEFMKESQGLNLHVAWCALQEITKKMRIMAKIVDYINKENAKGAASLNILHRCTSNALADPEAEKICLKLTKAACVPYFETIEKWIYKGQINDPFDEFMVLKRAEKGKVNLNWENKFELRPKCVPSFLKHDDKLMFNAGRYMYAIHRSLSALEKPPCAEMEHIQYENIELVYLNMIRRGYDFANETLLAMLEDESMISWLRTAKSFFSLEYDDVFYNIMFNCNDELKKPSYIISVSYLQELVENCIRSCSLGALPFATEYSVKLEKCSLMCQMKTFNMQGAKEAVENLNGLEALTFATSPPWPVCIIFNSKTLTGYQMLFRHIFYMKYVYMKLTSTRLAEVPKTVHLLKYSMTVFVQTCLSYMTVDTIQTLWDKFENEYRCVDSVIELVQLHNNYMYQTLMGCMLASSDVFQYLHATLGICLTFCVNLDFKIERDFKKCLVILIKAASREACWTSFIKALIPTFTDIPELMELDNLCLY</sequence>
<reference evidence="8" key="1">
    <citation type="submission" date="2022-01" db="EMBL/GenBank/DDBJ databases">
        <authorList>
            <person name="King R."/>
        </authorList>
    </citation>
    <scope>NUCLEOTIDE SEQUENCE</scope>
</reference>
<proteinExistence type="inferred from homology"/>
<dbReference type="GO" id="GO:0000922">
    <property type="term" value="C:spindle pole"/>
    <property type="evidence" value="ECO:0007669"/>
    <property type="project" value="InterPro"/>
</dbReference>
<dbReference type="InterPro" id="IPR007259">
    <property type="entry name" value="GCP"/>
</dbReference>
<gene>
    <name evidence="8" type="ORF">NEZAVI_LOCUS12179</name>
</gene>
<accession>A0A9P0MU74</accession>
<dbReference type="PANTHER" id="PTHR19302">
    <property type="entry name" value="GAMMA TUBULIN COMPLEX PROTEIN"/>
    <property type="match status" value="1"/>
</dbReference>
<keyword evidence="2 5" id="KW-0963">Cytoplasm</keyword>
<evidence type="ECO:0000313" key="9">
    <source>
        <dbReference type="Proteomes" id="UP001152798"/>
    </source>
</evidence>
<comment type="similarity">
    <text evidence="1 5">Belongs to the TUBGCP family.</text>
</comment>